<organism evidence="2 3">
    <name type="scientific">Penicillium vulpinum</name>
    <dbReference type="NCBI Taxonomy" id="29845"/>
    <lineage>
        <taxon>Eukaryota</taxon>
        <taxon>Fungi</taxon>
        <taxon>Dikarya</taxon>
        <taxon>Ascomycota</taxon>
        <taxon>Pezizomycotina</taxon>
        <taxon>Eurotiomycetes</taxon>
        <taxon>Eurotiomycetidae</taxon>
        <taxon>Eurotiales</taxon>
        <taxon>Aspergillaceae</taxon>
        <taxon>Penicillium</taxon>
    </lineage>
</organism>
<dbReference type="AlphaFoldDB" id="A0A1V6S837"/>
<sequence>MSETMEEPQSLRSLFASAKEQNRALGLRGDTNAETYRDEVNSTIAKFQECQRQVSMLSLFSSNELLEDISTNDIQYMTLEYHLAELMQRAATSDRESVLKRALEEYEKYLMRLDEYMLLTGGDKKLFEQYMANPTSFTLMPANDAAARREIKVTRFREEKELKQKLEYFARNEAQLQSDDDDTRSLYLAEIQLYTHQTFQALDLLIQELTILSAMRNAPPRPPPTDDPRQRSNIGGLNYSDRLDPSMSQLLRGGRGGPILNSKGKPMQPFTLLGRRAEMQQGVFRPGHNLPTMTIEEYLDEEHRRGNVIEGGGEKSGIKPQVDEDDHNIADQETMKARNWDEFTEANPKGAGNTLNRG</sequence>
<comment type="caution">
    <text evidence="2">The sequence shown here is derived from an EMBL/GenBank/DDBJ whole genome shotgun (WGS) entry which is preliminary data.</text>
</comment>
<dbReference type="PANTHER" id="PTHR10933:SF9">
    <property type="entry name" value="IMMUNOGLOBULIN-BINDING PROTEIN 1"/>
    <property type="match status" value="1"/>
</dbReference>
<dbReference type="GO" id="GO:0005829">
    <property type="term" value="C:cytosol"/>
    <property type="evidence" value="ECO:0007669"/>
    <property type="project" value="TreeGrafter"/>
</dbReference>
<evidence type="ECO:0000313" key="2">
    <source>
        <dbReference type="EMBL" id="OQE10217.1"/>
    </source>
</evidence>
<name>A0A1V6S837_9EURO</name>
<reference evidence="3" key="1">
    <citation type="journal article" date="2017" name="Nat. Microbiol.">
        <title>Global analysis of biosynthetic gene clusters reveals vast potential of secondary metabolite production in Penicillium species.</title>
        <authorList>
            <person name="Nielsen J.C."/>
            <person name="Grijseels S."/>
            <person name="Prigent S."/>
            <person name="Ji B."/>
            <person name="Dainat J."/>
            <person name="Nielsen K.F."/>
            <person name="Frisvad J.C."/>
            <person name="Workman M."/>
            <person name="Nielsen J."/>
        </authorList>
    </citation>
    <scope>NUCLEOTIDE SEQUENCE [LARGE SCALE GENOMIC DNA]</scope>
    <source>
        <strain evidence="3">IBT 29486</strain>
    </source>
</reference>
<feature type="region of interest" description="Disordered" evidence="1">
    <location>
        <begin position="216"/>
        <end position="244"/>
    </location>
</feature>
<evidence type="ECO:0000313" key="3">
    <source>
        <dbReference type="Proteomes" id="UP000191518"/>
    </source>
</evidence>
<dbReference type="STRING" id="29845.A0A1V6S837"/>
<feature type="region of interest" description="Disordered" evidence="1">
    <location>
        <begin position="334"/>
        <end position="358"/>
    </location>
</feature>
<proteinExistence type="predicted"/>
<dbReference type="Gene3D" id="1.25.40.540">
    <property type="entry name" value="TAP42-like family"/>
    <property type="match status" value="1"/>
</dbReference>
<dbReference type="EMBL" id="MDYP01000004">
    <property type="protein sequence ID" value="OQE10217.1"/>
    <property type="molecule type" value="Genomic_DNA"/>
</dbReference>
<evidence type="ECO:0000256" key="1">
    <source>
        <dbReference type="SAM" id="MobiDB-lite"/>
    </source>
</evidence>
<dbReference type="GO" id="GO:0009966">
    <property type="term" value="P:regulation of signal transduction"/>
    <property type="evidence" value="ECO:0007669"/>
    <property type="project" value="InterPro"/>
</dbReference>
<dbReference type="GO" id="GO:0035303">
    <property type="term" value="P:regulation of dephosphorylation"/>
    <property type="evidence" value="ECO:0007669"/>
    <property type="project" value="TreeGrafter"/>
</dbReference>
<protein>
    <recommendedName>
        <fullName evidence="4">TAP42-like protein</fullName>
    </recommendedName>
</protein>
<dbReference type="PANTHER" id="PTHR10933">
    <property type="entry name" value="IMMUNOGLOBULIN-BINDING PROTEIN 1"/>
    <property type="match status" value="1"/>
</dbReference>
<keyword evidence="3" id="KW-1185">Reference proteome</keyword>
<dbReference type="InterPro" id="IPR038511">
    <property type="entry name" value="TAP42/TAP46-like_sf"/>
</dbReference>
<gene>
    <name evidence="2" type="ORF">PENVUL_c004G08171</name>
</gene>
<dbReference type="Pfam" id="PF04177">
    <property type="entry name" value="TAP42"/>
    <property type="match status" value="1"/>
</dbReference>
<accession>A0A1V6S837</accession>
<evidence type="ECO:0008006" key="4">
    <source>
        <dbReference type="Google" id="ProtNLM"/>
    </source>
</evidence>
<dbReference type="Proteomes" id="UP000191518">
    <property type="component" value="Unassembled WGS sequence"/>
</dbReference>
<dbReference type="GO" id="GO:0051721">
    <property type="term" value="F:protein phosphatase 2A binding"/>
    <property type="evidence" value="ECO:0007669"/>
    <property type="project" value="TreeGrafter"/>
</dbReference>
<dbReference type="InterPro" id="IPR007304">
    <property type="entry name" value="TAP46-like"/>
</dbReference>